<keyword evidence="1" id="KW-0805">Transcription regulation</keyword>
<sequence length="158" mass="16953">MGGHRNVTTYAESVIGTSSPLPSFDPICPTSAFPIQIGGKWTAMVVLCLEGGPRRFGVLRRHLRPISAKVLAETLAAMGRDGLVRRCLAEGDDGGVEYELTSLGRSLLDVIEHARGWARCHLDELMRARAGFDQAGQSAGGDGQKAAYDTGMRPSTWP</sequence>
<dbReference type="Pfam" id="PF01638">
    <property type="entry name" value="HxlR"/>
    <property type="match status" value="1"/>
</dbReference>
<evidence type="ECO:0000313" key="6">
    <source>
        <dbReference type="EMBL" id="GLI00867.1"/>
    </source>
</evidence>
<dbReference type="Gene3D" id="1.10.10.10">
    <property type="entry name" value="Winged helix-like DNA-binding domain superfamily/Winged helix DNA-binding domain"/>
    <property type="match status" value="1"/>
</dbReference>
<evidence type="ECO:0000313" key="7">
    <source>
        <dbReference type="Proteomes" id="UP001144280"/>
    </source>
</evidence>
<evidence type="ECO:0000256" key="2">
    <source>
        <dbReference type="ARBA" id="ARBA00023125"/>
    </source>
</evidence>
<protein>
    <recommendedName>
        <fullName evidence="5">HTH hxlR-type domain-containing protein</fullName>
    </recommendedName>
</protein>
<feature type="domain" description="HTH hxlR-type" evidence="5">
    <location>
        <begin position="28"/>
        <end position="126"/>
    </location>
</feature>
<keyword evidence="7" id="KW-1185">Reference proteome</keyword>
<evidence type="ECO:0000259" key="5">
    <source>
        <dbReference type="PROSITE" id="PS51118"/>
    </source>
</evidence>
<gene>
    <name evidence="6" type="ORF">Pa4123_61430</name>
</gene>
<comment type="caution">
    <text evidence="6">The sequence shown here is derived from an EMBL/GenBank/DDBJ whole genome shotgun (WGS) entry which is preliminary data.</text>
</comment>
<dbReference type="InterPro" id="IPR036388">
    <property type="entry name" value="WH-like_DNA-bd_sf"/>
</dbReference>
<proteinExistence type="predicted"/>
<reference evidence="6" key="1">
    <citation type="submission" date="2022-12" db="EMBL/GenBank/DDBJ databases">
        <title>New Phytohabitans aurantiacus sp. RD004123 nov., an actinomycete isolated from soil.</title>
        <authorList>
            <person name="Triningsih D.W."/>
            <person name="Harunari E."/>
            <person name="Igarashi Y."/>
        </authorList>
    </citation>
    <scope>NUCLEOTIDE SEQUENCE</scope>
    <source>
        <strain evidence="6">RD004123</strain>
    </source>
</reference>
<dbReference type="Proteomes" id="UP001144280">
    <property type="component" value="Unassembled WGS sequence"/>
</dbReference>
<keyword evidence="3" id="KW-0804">Transcription</keyword>
<evidence type="ECO:0000256" key="4">
    <source>
        <dbReference type="SAM" id="MobiDB-lite"/>
    </source>
</evidence>
<keyword evidence="2" id="KW-0238">DNA-binding</keyword>
<accession>A0ABQ5R4S2</accession>
<organism evidence="6 7">
    <name type="scientific">Phytohabitans aurantiacus</name>
    <dbReference type="NCBI Taxonomy" id="3016789"/>
    <lineage>
        <taxon>Bacteria</taxon>
        <taxon>Bacillati</taxon>
        <taxon>Actinomycetota</taxon>
        <taxon>Actinomycetes</taxon>
        <taxon>Micromonosporales</taxon>
        <taxon>Micromonosporaceae</taxon>
    </lineage>
</organism>
<dbReference type="InterPro" id="IPR036390">
    <property type="entry name" value="WH_DNA-bd_sf"/>
</dbReference>
<dbReference type="SUPFAM" id="SSF46785">
    <property type="entry name" value="Winged helix' DNA-binding domain"/>
    <property type="match status" value="1"/>
</dbReference>
<evidence type="ECO:0000256" key="1">
    <source>
        <dbReference type="ARBA" id="ARBA00023015"/>
    </source>
</evidence>
<dbReference type="EMBL" id="BSDI01000037">
    <property type="protein sequence ID" value="GLI00867.1"/>
    <property type="molecule type" value="Genomic_DNA"/>
</dbReference>
<dbReference type="PROSITE" id="PS51118">
    <property type="entry name" value="HTH_HXLR"/>
    <property type="match status" value="1"/>
</dbReference>
<name>A0ABQ5R4S2_9ACTN</name>
<feature type="region of interest" description="Disordered" evidence="4">
    <location>
        <begin position="134"/>
        <end position="158"/>
    </location>
</feature>
<evidence type="ECO:0000256" key="3">
    <source>
        <dbReference type="ARBA" id="ARBA00023163"/>
    </source>
</evidence>
<dbReference type="PANTHER" id="PTHR33204">
    <property type="entry name" value="TRANSCRIPTIONAL REGULATOR, MARR FAMILY"/>
    <property type="match status" value="1"/>
</dbReference>
<dbReference type="InterPro" id="IPR002577">
    <property type="entry name" value="HTH_HxlR"/>
</dbReference>
<dbReference type="PANTHER" id="PTHR33204:SF37">
    <property type="entry name" value="HTH-TYPE TRANSCRIPTIONAL REGULATOR YODB"/>
    <property type="match status" value="1"/>
</dbReference>